<dbReference type="GO" id="GO:0008237">
    <property type="term" value="F:metallopeptidase activity"/>
    <property type="evidence" value="ECO:0007669"/>
    <property type="project" value="UniProtKB-KW"/>
</dbReference>
<gene>
    <name evidence="4" type="ORF">IAC47_00655</name>
</gene>
<evidence type="ECO:0000259" key="3">
    <source>
        <dbReference type="PROSITE" id="PS50853"/>
    </source>
</evidence>
<keyword evidence="4" id="KW-0645">Protease</keyword>
<comment type="caution">
    <text evidence="4">The sequence shown here is derived from an EMBL/GenBank/DDBJ whole genome shotgun (WGS) entry which is preliminary data.</text>
</comment>
<sequence length="1400" mass="155578">MRRAAFLIFCFLFLCGIQELFAVRANPEPFEYRQSDNTLLNVRMRGDEKVNWALTSDDYTLMRNNAGDFVYAISDGKGGIRPSDMLAHNPSDRSQREREFLSGLEKKLFFSDQQIAYMLQLWDIQDDFASRKSLITNTDPEGVETYKMVVILMAYQDVAFETSSEDINNLFNQVGYSANGHQGSVHDYFLASSLGRLNVEATVLGPYTADNNMSYYGQNSSTSNDVRVRDLIEEAVVKANPDVDFSQYTNGEGSYVSCVYVIYAGYAESTGGNDPNTIWPHRSRLIQPYEVDGVYVRDYACSSEKNGTPYYPEALCIGTICHEFSHVLGQADYYDTNYEEDGSFADHGSWDIMCSGNYNNGGKCPPLWNALERNVRGYVDIEELSEPGNNTLPPLHTESKAYKMTITDNEYFLLENRQQVGWDTYLPGHGMLIYHVDESVAGWNYNCANCVANDPGVDLEEASGYSGSGAPFPGTSNNTSFTDNTTPNSLTKSGMPINRPITQITENTTTKNIHFIYGAEDNMRPVVNTVATDVLSDSVTVEVEIVNASSLAIIERGVCYSDTTDTPTIGHLKVVSTSSAVDFNVGIPNLMPATEYYVRAYAKTADKVGYGEVIKVKTQCVAYEDLPYVTGFEEGDNSLECWENECGTFVSNKWTVREQSSEQEGINSAAEGSRWAFIRSDWMQGTQVTKLVTPPINVSYVNQVGLKFNYAQQSRQGKQDKLAVYYKTGIDQEWILLEEYTANVAQWTEETLAIPANTNTLYIAFQATLKGGYGVCLDDVEVYEADLTAFPQLQAVTYSNLIDSSAVVSSRLLDNGNNPVNTLGICYATHPEPTLDDEVITVSVTEDLYSVDLSGLEPNTTYYVRAFAENISHRTYSEQIEFTTLCSRVDEYPYVLETGSSDISCVDVQEGWSLDTETFRFESDNDNYSSMLVLPLFDLSNREEMKLTFKRQQPLTNSLCDTLKVMYKSNVEQPWTELAVFGASEEYHSDTVELVGASGEYHIAFLGISGTSHINLKEIQVHAVLQIPIVETTAPSLITYNEIAVAGNVTYGGLTDVTARGICWSLEGIPSSEDNVMNMGAGTGEFSGSITNAEENTTYYIRAFATNSFGTAYGQLQQITTPYVPIFNNEISADQSVCQSTLPNDLTGSEPTGGNGEYEYLWILSTDGQNWIESNLGSLATKKDLEMRLLSTTTYFRRIVYSGHVTDTSNMVTITINEPSRGGNAFSLVTNVEAGSPYRVELRAYLGDILYWERQAPGYNWQTVDNSADSVYLTDYPDIEGEWFYRAVVQNGGCEPATSGTDKVTVSSVGLENINTATENIKIVPNPSNGVIRLVSDADIYGKICVDVIDMQSRVVKRIDGFNLKKGENVLDLSEMTSGSYVLRLYSDNWKWEGIVVIQR</sequence>
<dbReference type="CDD" id="cd00063">
    <property type="entry name" value="FN3"/>
    <property type="match status" value="1"/>
</dbReference>
<keyword evidence="4" id="KW-0482">Metalloprotease</keyword>
<dbReference type="PANTHER" id="PTHR41775">
    <property type="entry name" value="SECRETED PROTEIN-RELATED"/>
    <property type="match status" value="1"/>
</dbReference>
<dbReference type="PROSITE" id="PS50853">
    <property type="entry name" value="FN3"/>
    <property type="match status" value="1"/>
</dbReference>
<dbReference type="SMART" id="SM00060">
    <property type="entry name" value="FN3"/>
    <property type="match status" value="2"/>
</dbReference>
<keyword evidence="2" id="KW-0732">Signal</keyword>
<dbReference type="SUPFAM" id="SSF49265">
    <property type="entry name" value="Fibronectin type III"/>
    <property type="match status" value="1"/>
</dbReference>
<evidence type="ECO:0000313" key="4">
    <source>
        <dbReference type="EMBL" id="HIW86776.1"/>
    </source>
</evidence>
<dbReference type="PANTHER" id="PTHR41775:SF1">
    <property type="entry name" value="PEPTIDASE M6-LIKE DOMAIN-CONTAINING PROTEIN"/>
    <property type="match status" value="1"/>
</dbReference>
<dbReference type="Pfam" id="PF05547">
    <property type="entry name" value="Peptidase_M6"/>
    <property type="match status" value="1"/>
</dbReference>
<reference evidence="4" key="2">
    <citation type="submission" date="2021-04" db="EMBL/GenBank/DDBJ databases">
        <authorList>
            <person name="Gilroy R."/>
        </authorList>
    </citation>
    <scope>NUCLEOTIDE SEQUENCE</scope>
    <source>
        <strain evidence="4">Gambia16-930</strain>
    </source>
</reference>
<dbReference type="NCBIfam" id="NF038128">
    <property type="entry name" value="choice_anch_J"/>
    <property type="match status" value="1"/>
</dbReference>
<dbReference type="InterPro" id="IPR008757">
    <property type="entry name" value="Peptidase_M6-like_domain"/>
</dbReference>
<dbReference type="EMBL" id="DXGG01000024">
    <property type="protein sequence ID" value="HIW86776.1"/>
    <property type="molecule type" value="Genomic_DNA"/>
</dbReference>
<dbReference type="Gene3D" id="2.60.120.200">
    <property type="match status" value="1"/>
</dbReference>
<dbReference type="GO" id="GO:0006508">
    <property type="term" value="P:proteolysis"/>
    <property type="evidence" value="ECO:0007669"/>
    <property type="project" value="InterPro"/>
</dbReference>
<dbReference type="InterPro" id="IPR000998">
    <property type="entry name" value="MAM_dom"/>
</dbReference>
<dbReference type="Proteomes" id="UP000824267">
    <property type="component" value="Unassembled WGS sequence"/>
</dbReference>
<dbReference type="Pfam" id="PF00629">
    <property type="entry name" value="MAM"/>
    <property type="match status" value="1"/>
</dbReference>
<protein>
    <submittedName>
        <fullName evidence="4">M6 family metalloprotease domain-containing protein</fullName>
    </submittedName>
</protein>
<dbReference type="InterPro" id="IPR036116">
    <property type="entry name" value="FN3_sf"/>
</dbReference>
<dbReference type="Gene3D" id="2.60.40.10">
    <property type="entry name" value="Immunoglobulins"/>
    <property type="match status" value="1"/>
</dbReference>
<evidence type="ECO:0000256" key="1">
    <source>
        <dbReference type="SAM" id="MobiDB-lite"/>
    </source>
</evidence>
<reference evidence="4" key="1">
    <citation type="journal article" date="2021" name="PeerJ">
        <title>Extensive microbial diversity within the chicken gut microbiome revealed by metagenomics and culture.</title>
        <authorList>
            <person name="Gilroy R."/>
            <person name="Ravi A."/>
            <person name="Getino M."/>
            <person name="Pursley I."/>
            <person name="Horton D.L."/>
            <person name="Alikhan N.F."/>
            <person name="Baker D."/>
            <person name="Gharbi K."/>
            <person name="Hall N."/>
            <person name="Watson M."/>
            <person name="Adriaenssens E.M."/>
            <person name="Foster-Nyarko E."/>
            <person name="Jarju S."/>
            <person name="Secka A."/>
            <person name="Antonio M."/>
            <person name="Oren A."/>
            <person name="Chaudhuri R.R."/>
            <person name="La Ragione R."/>
            <person name="Hildebrand F."/>
            <person name="Pallen M.J."/>
        </authorList>
    </citation>
    <scope>NUCLEOTIDE SEQUENCE</scope>
    <source>
        <strain evidence="4">Gambia16-930</strain>
    </source>
</reference>
<proteinExistence type="predicted"/>
<name>A0A9D1UHG8_9BACT</name>
<feature type="region of interest" description="Disordered" evidence="1">
    <location>
        <begin position="463"/>
        <end position="497"/>
    </location>
</feature>
<feature type="signal peptide" evidence="2">
    <location>
        <begin position="1"/>
        <end position="22"/>
    </location>
</feature>
<evidence type="ECO:0000313" key="5">
    <source>
        <dbReference type="Proteomes" id="UP000824267"/>
    </source>
</evidence>
<feature type="chain" id="PRO_5038386207" evidence="2">
    <location>
        <begin position="23"/>
        <end position="1400"/>
    </location>
</feature>
<dbReference type="NCBIfam" id="TIGR03296">
    <property type="entry name" value="M6dom_TIGR03296"/>
    <property type="match status" value="1"/>
</dbReference>
<feature type="compositionally biased region" description="Low complexity" evidence="1">
    <location>
        <begin position="475"/>
        <end position="489"/>
    </location>
</feature>
<dbReference type="SUPFAM" id="SSF55486">
    <property type="entry name" value="Metalloproteases ('zincins'), catalytic domain"/>
    <property type="match status" value="1"/>
</dbReference>
<organism evidence="4 5">
    <name type="scientific">Candidatus Onthomorpha intestinigallinarum</name>
    <dbReference type="NCBI Taxonomy" id="2840880"/>
    <lineage>
        <taxon>Bacteria</taxon>
        <taxon>Pseudomonadati</taxon>
        <taxon>Bacteroidota</taxon>
        <taxon>Bacteroidia</taxon>
        <taxon>Bacteroidales</taxon>
        <taxon>Candidatus Onthomorpha</taxon>
    </lineage>
</organism>
<feature type="domain" description="Fibronectin type-III" evidence="3">
    <location>
        <begin position="792"/>
        <end position="887"/>
    </location>
</feature>
<dbReference type="InterPro" id="IPR013783">
    <property type="entry name" value="Ig-like_fold"/>
</dbReference>
<evidence type="ECO:0000256" key="2">
    <source>
        <dbReference type="SAM" id="SignalP"/>
    </source>
</evidence>
<accession>A0A9D1UHG8</accession>
<dbReference type="GO" id="GO:0016020">
    <property type="term" value="C:membrane"/>
    <property type="evidence" value="ECO:0007669"/>
    <property type="project" value="InterPro"/>
</dbReference>
<keyword evidence="4" id="KW-0378">Hydrolase</keyword>
<dbReference type="InterPro" id="IPR003961">
    <property type="entry name" value="FN3_dom"/>
</dbReference>